<keyword evidence="2" id="KW-1185">Reference proteome</keyword>
<dbReference type="EMBL" id="CAJDYZ010009785">
    <property type="protein sequence ID" value="CAD1477036.1"/>
    <property type="molecule type" value="Genomic_DNA"/>
</dbReference>
<evidence type="ECO:0000313" key="2">
    <source>
        <dbReference type="Proteomes" id="UP000752696"/>
    </source>
</evidence>
<protein>
    <submittedName>
        <fullName evidence="1">Uncharacterized protein</fullName>
    </submittedName>
</protein>
<reference evidence="1" key="1">
    <citation type="submission" date="2020-07" db="EMBL/GenBank/DDBJ databases">
        <authorList>
            <person name="Nazaruddin N."/>
        </authorList>
    </citation>
    <scope>NUCLEOTIDE SEQUENCE</scope>
</reference>
<sequence>FLVPCHGNSVARTVDSVRGPFLLAEEPRILAEDVAERGVDASLVCQTVRPSSIHVHLRILHNTVLCPRVLGNILLSSKGGIPRIVPAAEFMFAGTRLDGRLLQKIEDITARGSTLNPHN</sequence>
<proteinExistence type="predicted"/>
<evidence type="ECO:0000313" key="1">
    <source>
        <dbReference type="EMBL" id="CAD1477036.1"/>
    </source>
</evidence>
<organism evidence="1 2">
    <name type="scientific">Heterotrigona itama</name>
    <dbReference type="NCBI Taxonomy" id="395501"/>
    <lineage>
        <taxon>Eukaryota</taxon>
        <taxon>Metazoa</taxon>
        <taxon>Ecdysozoa</taxon>
        <taxon>Arthropoda</taxon>
        <taxon>Hexapoda</taxon>
        <taxon>Insecta</taxon>
        <taxon>Pterygota</taxon>
        <taxon>Neoptera</taxon>
        <taxon>Endopterygota</taxon>
        <taxon>Hymenoptera</taxon>
        <taxon>Apocrita</taxon>
        <taxon>Aculeata</taxon>
        <taxon>Apoidea</taxon>
        <taxon>Anthophila</taxon>
        <taxon>Apidae</taxon>
        <taxon>Heterotrigona</taxon>
    </lineage>
</organism>
<dbReference type="AlphaFoldDB" id="A0A6V7HAG1"/>
<dbReference type="OrthoDB" id="10529696at2759"/>
<comment type="caution">
    <text evidence="1">The sequence shown here is derived from an EMBL/GenBank/DDBJ whole genome shotgun (WGS) entry which is preliminary data.</text>
</comment>
<accession>A0A6V7HAG1</accession>
<dbReference type="Proteomes" id="UP000752696">
    <property type="component" value="Unassembled WGS sequence"/>
</dbReference>
<name>A0A6V7HAG1_9HYME</name>
<feature type="non-terminal residue" evidence="1">
    <location>
        <position position="119"/>
    </location>
</feature>
<gene>
    <name evidence="1" type="ORF">MHI_LOCUS706595</name>
</gene>